<dbReference type="GO" id="GO:0061504">
    <property type="term" value="P:cyclic threonylcarbamoyladenosine biosynthetic process"/>
    <property type="evidence" value="ECO:0007669"/>
    <property type="project" value="TreeGrafter"/>
</dbReference>
<organism evidence="2 3">
    <name type="scientific">Leptotrichia shahii</name>
    <dbReference type="NCBI Taxonomy" id="157691"/>
    <lineage>
        <taxon>Bacteria</taxon>
        <taxon>Fusobacteriati</taxon>
        <taxon>Fusobacteriota</taxon>
        <taxon>Fusobacteriia</taxon>
        <taxon>Fusobacteriales</taxon>
        <taxon>Leptotrichiaceae</taxon>
        <taxon>Leptotrichia</taxon>
    </lineage>
</organism>
<dbReference type="KEGG" id="lsz:JCM16776_1058"/>
<protein>
    <submittedName>
        <fullName evidence="2">UBA/THIF-type NAD/FAD binding protein</fullName>
    </submittedName>
</protein>
<dbReference type="SUPFAM" id="SSF69572">
    <property type="entry name" value="Activating enzymes of the ubiquitin-like proteins"/>
    <property type="match status" value="1"/>
</dbReference>
<dbReference type="OrthoDB" id="9804150at2"/>
<reference evidence="2 3" key="1">
    <citation type="submission" date="2019-07" db="EMBL/GenBank/DDBJ databases">
        <title>Complete Genome Sequence of Leptotrichia shahii Strain JCM 16776.</title>
        <authorList>
            <person name="Watanabe S."/>
            <person name="Cui L."/>
        </authorList>
    </citation>
    <scope>NUCLEOTIDE SEQUENCE [LARGE SCALE GENOMIC DNA]</scope>
    <source>
        <strain evidence="2 3">JCM16776</strain>
    </source>
</reference>
<dbReference type="RefSeq" id="WP_018449972.1">
    <property type="nucleotide sequence ID" value="NZ_AP019827.1"/>
</dbReference>
<dbReference type="Pfam" id="PF00899">
    <property type="entry name" value="ThiF"/>
    <property type="match status" value="1"/>
</dbReference>
<dbReference type="STRING" id="1122172.GCA_000373045_00351"/>
<accession>A0A510JNE4</accession>
<dbReference type="PANTHER" id="PTHR43267:SF1">
    <property type="entry name" value="TRNA THREONYLCARBAMOYLADENOSINE DEHYDRATASE"/>
    <property type="match status" value="1"/>
</dbReference>
<dbReference type="GO" id="GO:0008641">
    <property type="term" value="F:ubiquitin-like modifier activating enzyme activity"/>
    <property type="evidence" value="ECO:0007669"/>
    <property type="project" value="InterPro"/>
</dbReference>
<sequence length="273" mass="30721">MNNKNQTFARFSMMVGEDGIEKLNNSRVIVFGVGGVGSYTVEALARAGVGHITMVDFDEISESNINRQLHSLRSTIGKSKVEVMKERILDINPECEVELVKKLVADNVEEVLGNFEKVENFEESKDLNNGKKNCKYKYDFVVDAIDVIGSKVNLIKYCVENKINIISSMGFGNKMHPEMVEIAKIKNTSVCPMARTIRSILKKKKIINIPVVYSREIPVKPDKSELFKEELPTEFRENNEIPRKTTPGSNSFVPGTAGLVLASYVVRKILEWD</sequence>
<dbReference type="Proteomes" id="UP000322617">
    <property type="component" value="Chromosome"/>
</dbReference>
<feature type="domain" description="THIF-type NAD/FAD binding fold" evidence="1">
    <location>
        <begin position="14"/>
        <end position="270"/>
    </location>
</feature>
<dbReference type="PANTHER" id="PTHR43267">
    <property type="entry name" value="TRNA THREONYLCARBAMOYLADENOSINE DEHYDRATASE"/>
    <property type="match status" value="1"/>
</dbReference>
<dbReference type="GO" id="GO:0061503">
    <property type="term" value="F:tRNA threonylcarbamoyladenosine dehydratase"/>
    <property type="evidence" value="ECO:0007669"/>
    <property type="project" value="TreeGrafter"/>
</dbReference>
<dbReference type="AlphaFoldDB" id="A0A510JNE4"/>
<dbReference type="InterPro" id="IPR000594">
    <property type="entry name" value="ThiF_NAD_FAD-bd"/>
</dbReference>
<evidence type="ECO:0000313" key="3">
    <source>
        <dbReference type="Proteomes" id="UP000322617"/>
    </source>
</evidence>
<dbReference type="Gene3D" id="3.40.50.720">
    <property type="entry name" value="NAD(P)-binding Rossmann-like Domain"/>
    <property type="match status" value="1"/>
</dbReference>
<gene>
    <name evidence="2" type="ORF">JCM16776_1058</name>
</gene>
<keyword evidence="3" id="KW-1185">Reference proteome</keyword>
<dbReference type="CDD" id="cd00755">
    <property type="entry name" value="YgdL_like"/>
    <property type="match status" value="1"/>
</dbReference>
<name>A0A510JNE4_9FUSO</name>
<dbReference type="EMBL" id="AP019827">
    <property type="protein sequence ID" value="BBM40838.1"/>
    <property type="molecule type" value="Genomic_DNA"/>
</dbReference>
<dbReference type="InterPro" id="IPR045886">
    <property type="entry name" value="ThiF/MoeB/HesA"/>
</dbReference>
<evidence type="ECO:0000313" key="2">
    <source>
        <dbReference type="EMBL" id="BBM40838.1"/>
    </source>
</evidence>
<proteinExistence type="predicted"/>
<dbReference type="InterPro" id="IPR035985">
    <property type="entry name" value="Ubiquitin-activating_enz"/>
</dbReference>
<evidence type="ECO:0000259" key="1">
    <source>
        <dbReference type="Pfam" id="PF00899"/>
    </source>
</evidence>